<evidence type="ECO:0000256" key="1">
    <source>
        <dbReference type="ARBA" id="ARBA00000085"/>
    </source>
</evidence>
<dbReference type="PRINTS" id="PR00344">
    <property type="entry name" value="BCTRLSENSOR"/>
</dbReference>
<feature type="coiled-coil region" evidence="12">
    <location>
        <begin position="288"/>
        <end position="329"/>
    </location>
</feature>
<evidence type="ECO:0000313" key="16">
    <source>
        <dbReference type="EMBL" id="KSU49907.1"/>
    </source>
</evidence>
<reference evidence="16 18" key="1">
    <citation type="journal article" date="2015" name="Int. J. Syst. Evol. Microbiol.">
        <title>Exiguobacterium enclense sp. nov., isolated from sediment.</title>
        <authorList>
            <person name="Dastager S.G."/>
            <person name="Mawlankar R."/>
            <person name="Sonalkar V.V."/>
            <person name="Thorat M.N."/>
            <person name="Mual P."/>
            <person name="Verma A."/>
            <person name="Krishnamurthi S."/>
            <person name="Tang S.K."/>
            <person name="Li W.J."/>
        </authorList>
    </citation>
    <scope>NUCLEOTIDE SEQUENCE [LARGE SCALE GENOMIC DNA]</scope>
    <source>
        <strain evidence="16 18">NIO-1109</strain>
    </source>
</reference>
<dbReference type="SUPFAM" id="SSF55874">
    <property type="entry name" value="ATPase domain of HSP90 chaperone/DNA topoisomerase II/histidine kinase"/>
    <property type="match status" value="1"/>
</dbReference>
<dbReference type="InterPro" id="IPR003594">
    <property type="entry name" value="HATPase_dom"/>
</dbReference>
<name>A0A0V8GHZ0_9BACL</name>
<comment type="catalytic activity">
    <reaction evidence="1">
        <text>ATP + protein L-histidine = ADP + protein N-phospho-L-histidine.</text>
        <dbReference type="EC" id="2.7.13.3"/>
    </reaction>
</comment>
<dbReference type="EC" id="2.7.13.3" evidence="3"/>
<keyword evidence="8 16" id="KW-0418">Kinase</keyword>
<dbReference type="FunFam" id="1.10.287.130:FF:000001">
    <property type="entry name" value="Two-component sensor histidine kinase"/>
    <property type="match status" value="1"/>
</dbReference>
<dbReference type="AlphaFoldDB" id="A0A0V8GHZ0"/>
<dbReference type="Proteomes" id="UP000053797">
    <property type="component" value="Unassembled WGS sequence"/>
</dbReference>
<keyword evidence="13" id="KW-1133">Transmembrane helix</keyword>
<proteinExistence type="predicted"/>
<keyword evidence="9" id="KW-0067">ATP-binding</keyword>
<protein>
    <recommendedName>
        <fullName evidence="3">histidine kinase</fullName>
        <ecNumber evidence="3">2.7.13.3</ecNumber>
    </recommendedName>
</protein>
<keyword evidence="6" id="KW-0808">Transferase</keyword>
<keyword evidence="12" id="KW-0175">Coiled coil</keyword>
<keyword evidence="4" id="KW-1003">Cell membrane</keyword>
<dbReference type="InterPro" id="IPR005467">
    <property type="entry name" value="His_kinase_dom"/>
</dbReference>
<dbReference type="CDD" id="cd00082">
    <property type="entry name" value="HisKA"/>
    <property type="match status" value="1"/>
</dbReference>
<evidence type="ECO:0000313" key="17">
    <source>
        <dbReference type="EMBL" id="KTR28248.1"/>
    </source>
</evidence>
<evidence type="ECO:0000256" key="9">
    <source>
        <dbReference type="ARBA" id="ARBA00022840"/>
    </source>
</evidence>
<dbReference type="SUPFAM" id="SSF47384">
    <property type="entry name" value="Homodimeric domain of signal transducing histidine kinase"/>
    <property type="match status" value="1"/>
</dbReference>
<dbReference type="Proteomes" id="UP000072605">
    <property type="component" value="Unassembled WGS sequence"/>
</dbReference>
<dbReference type="EMBL" id="LDQV01000008">
    <property type="protein sequence ID" value="KTR28248.1"/>
    <property type="molecule type" value="Genomic_DNA"/>
</dbReference>
<feature type="domain" description="HAMP" evidence="15">
    <location>
        <begin position="236"/>
        <end position="289"/>
    </location>
</feature>
<dbReference type="Gene3D" id="6.10.340.10">
    <property type="match status" value="1"/>
</dbReference>
<dbReference type="CDD" id="cd06225">
    <property type="entry name" value="HAMP"/>
    <property type="match status" value="1"/>
</dbReference>
<dbReference type="InterPro" id="IPR003660">
    <property type="entry name" value="HAMP_dom"/>
</dbReference>
<dbReference type="RefSeq" id="WP_058264537.1">
    <property type="nucleotide sequence ID" value="NZ_FMYN01000001.1"/>
</dbReference>
<dbReference type="PROSITE" id="PS50885">
    <property type="entry name" value="HAMP"/>
    <property type="match status" value="1"/>
</dbReference>
<dbReference type="Pfam" id="PF00512">
    <property type="entry name" value="HisKA"/>
    <property type="match status" value="1"/>
</dbReference>
<keyword evidence="7" id="KW-0547">Nucleotide-binding</keyword>
<dbReference type="Pfam" id="PF02518">
    <property type="entry name" value="HATPase_c"/>
    <property type="match status" value="1"/>
</dbReference>
<dbReference type="Gene3D" id="3.30.565.10">
    <property type="entry name" value="Histidine kinase-like ATPase, C-terminal domain"/>
    <property type="match status" value="1"/>
</dbReference>
<sequence length="846" mass="96470">MKWINHTIGRQLMFAFYMVFVALSITSAIVYFYTEQKIDQANATFDDLSERRTNANALASEWTVAQSNVKSYLLTGSQETLDAVKTNQQEINRLTTWFEKYAVYEQGKEYATATRQMYDDYFGTALPLLTEYVDGKKDGKIDEAFVDPDTLAALSNGKDLFNANGTIRGSVSLSDADVDMTRIDTLLADYLTLIQGKEVDAKNDLLGEMRVAQFIWLSNLVVLILVLFSLVRPFISRITKQVNALSRDSALLATGEDIQAIPLPKRKDELHTLTASFNQMAASIADNKVHMLAKNEELQAQQEELVAQQEELQAQQEELEEALDITLRSEQHLKYRNELTETLASRETLTAYPEIIEKLVSITHSEIGALLFLDQQEVRSTIDYGMTEEMVGRLVSDDQSLLHRARLLKRPVHSSKQVAHESPLPYPYYMYEVAVPVLDPTKEHMIACIYLVRYRDAFTAEQMDDILSFSHQLSLSLLRMGIYEEMIREKNKTTQLLNSIREAVVYIEHETDELLVNEPLMTLFPEVPTEFKDEERSAFQQAMQALADIIDEPAPFERYIEQIVELNLPKDSLIVSIRKQSTYIQIYAEKIEVDGMWVGTMLVLRDVTKETEAERMKEEFVSTVSHELRTPLSSIYGFTELMLNKRFEEERQRKYLQTIHSETGRLTTLVNDFLDVQRMESSEHRYEMTTFDVVELAQDLIEFYDVSHETHTIDFEARGPIMIDGDAEKMKQLLNNLLSNAVKYSPSGGTVLIRITNELGFAQIRIQDEGIGIPQDALPKLFDKFYRVDNSETRKIGGTGLGLSICKEIVKHHSGTIDVESVVGVGSTFTIRFPIAVISTILTYED</sequence>
<dbReference type="PANTHER" id="PTHR43711:SF31">
    <property type="entry name" value="HISTIDINE KINASE"/>
    <property type="match status" value="1"/>
</dbReference>
<comment type="caution">
    <text evidence="16">The sequence shown here is derived from an EMBL/GenBank/DDBJ whole genome shotgun (WGS) entry which is preliminary data.</text>
</comment>
<evidence type="ECO:0000313" key="19">
    <source>
        <dbReference type="Proteomes" id="UP000072605"/>
    </source>
</evidence>
<feature type="transmembrane region" description="Helical" evidence="13">
    <location>
        <begin position="214"/>
        <end position="231"/>
    </location>
</feature>
<dbReference type="GO" id="GO:0005524">
    <property type="term" value="F:ATP binding"/>
    <property type="evidence" value="ECO:0007669"/>
    <property type="project" value="UniProtKB-KW"/>
</dbReference>
<keyword evidence="5" id="KW-0597">Phosphoprotein</keyword>
<dbReference type="SMART" id="SM00387">
    <property type="entry name" value="HATPase_c"/>
    <property type="match status" value="1"/>
</dbReference>
<evidence type="ECO:0000256" key="4">
    <source>
        <dbReference type="ARBA" id="ARBA00022475"/>
    </source>
</evidence>
<evidence type="ECO:0000313" key="18">
    <source>
        <dbReference type="Proteomes" id="UP000053797"/>
    </source>
</evidence>
<evidence type="ECO:0000256" key="8">
    <source>
        <dbReference type="ARBA" id="ARBA00022777"/>
    </source>
</evidence>
<dbReference type="InterPro" id="IPR036890">
    <property type="entry name" value="HATPase_C_sf"/>
</dbReference>
<evidence type="ECO:0000256" key="3">
    <source>
        <dbReference type="ARBA" id="ARBA00012438"/>
    </source>
</evidence>
<keyword evidence="11 13" id="KW-0472">Membrane</keyword>
<dbReference type="PROSITE" id="PS50109">
    <property type="entry name" value="HIS_KIN"/>
    <property type="match status" value="1"/>
</dbReference>
<dbReference type="GO" id="GO:0005886">
    <property type="term" value="C:plasma membrane"/>
    <property type="evidence" value="ECO:0007669"/>
    <property type="project" value="UniProtKB-SubCell"/>
</dbReference>
<dbReference type="InterPro" id="IPR029016">
    <property type="entry name" value="GAF-like_dom_sf"/>
</dbReference>
<keyword evidence="10" id="KW-0902">Two-component regulatory system</keyword>
<evidence type="ECO:0000256" key="12">
    <source>
        <dbReference type="SAM" id="Coils"/>
    </source>
</evidence>
<dbReference type="GO" id="GO:0000155">
    <property type="term" value="F:phosphorelay sensor kinase activity"/>
    <property type="evidence" value="ECO:0007669"/>
    <property type="project" value="InterPro"/>
</dbReference>
<dbReference type="CDD" id="cd00075">
    <property type="entry name" value="HATPase"/>
    <property type="match status" value="1"/>
</dbReference>
<evidence type="ECO:0000259" key="14">
    <source>
        <dbReference type="PROSITE" id="PS50109"/>
    </source>
</evidence>
<reference evidence="17 19" key="2">
    <citation type="journal article" date="2016" name="Front. Microbiol.">
        <title>Genomic Resource of Rice Seed Associated Bacteria.</title>
        <authorList>
            <person name="Midha S."/>
            <person name="Bansal K."/>
            <person name="Sharma S."/>
            <person name="Kumar N."/>
            <person name="Patil P.P."/>
            <person name="Chaudhry V."/>
            <person name="Patil P.B."/>
        </authorList>
    </citation>
    <scope>NUCLEOTIDE SEQUENCE [LARGE SCALE GENOMIC DNA]</scope>
    <source>
        <strain evidence="17 19">RSA11</strain>
    </source>
</reference>
<dbReference type="Gene3D" id="1.10.287.130">
    <property type="match status" value="1"/>
</dbReference>
<dbReference type="InterPro" id="IPR050736">
    <property type="entry name" value="Sensor_HK_Regulatory"/>
</dbReference>
<accession>A0A0V8GHZ0</accession>
<dbReference type="PANTHER" id="PTHR43711">
    <property type="entry name" value="TWO-COMPONENT HISTIDINE KINASE"/>
    <property type="match status" value="1"/>
</dbReference>
<feature type="transmembrane region" description="Helical" evidence="13">
    <location>
        <begin position="12"/>
        <end position="33"/>
    </location>
</feature>
<evidence type="ECO:0000256" key="2">
    <source>
        <dbReference type="ARBA" id="ARBA00004651"/>
    </source>
</evidence>
<gene>
    <name evidence="16" type="ORF">AS033_00640</name>
    <name evidence="17" type="ORF">RSA11_02185</name>
</gene>
<dbReference type="SMART" id="SM00388">
    <property type="entry name" value="HisKA"/>
    <property type="match status" value="1"/>
</dbReference>
<organism evidence="16 18">
    <name type="scientific">Exiguobacterium indicum</name>
    <dbReference type="NCBI Taxonomy" id="296995"/>
    <lineage>
        <taxon>Bacteria</taxon>
        <taxon>Bacillati</taxon>
        <taxon>Bacillota</taxon>
        <taxon>Bacilli</taxon>
        <taxon>Bacillales</taxon>
        <taxon>Bacillales Family XII. Incertae Sedis</taxon>
        <taxon>Exiguobacterium</taxon>
    </lineage>
</organism>
<dbReference type="FunFam" id="3.30.565.10:FF:000006">
    <property type="entry name" value="Sensor histidine kinase WalK"/>
    <property type="match status" value="1"/>
</dbReference>
<evidence type="ECO:0000256" key="11">
    <source>
        <dbReference type="ARBA" id="ARBA00023136"/>
    </source>
</evidence>
<evidence type="ECO:0000256" key="13">
    <source>
        <dbReference type="SAM" id="Phobius"/>
    </source>
</evidence>
<comment type="subcellular location">
    <subcellularLocation>
        <location evidence="2">Cell membrane</location>
        <topology evidence="2">Multi-pass membrane protein</topology>
    </subcellularLocation>
</comment>
<evidence type="ECO:0000256" key="10">
    <source>
        <dbReference type="ARBA" id="ARBA00023012"/>
    </source>
</evidence>
<dbReference type="InterPro" id="IPR003661">
    <property type="entry name" value="HisK_dim/P_dom"/>
</dbReference>
<feature type="domain" description="Histidine kinase" evidence="14">
    <location>
        <begin position="623"/>
        <end position="837"/>
    </location>
</feature>
<dbReference type="SUPFAM" id="SSF55781">
    <property type="entry name" value="GAF domain-like"/>
    <property type="match status" value="1"/>
</dbReference>
<evidence type="ECO:0000256" key="6">
    <source>
        <dbReference type="ARBA" id="ARBA00022679"/>
    </source>
</evidence>
<dbReference type="Gene3D" id="3.30.450.40">
    <property type="match status" value="1"/>
</dbReference>
<dbReference type="InterPro" id="IPR036097">
    <property type="entry name" value="HisK_dim/P_sf"/>
</dbReference>
<dbReference type="EMBL" id="LNQL01000001">
    <property type="protein sequence ID" value="KSU49907.1"/>
    <property type="molecule type" value="Genomic_DNA"/>
</dbReference>
<evidence type="ECO:0000256" key="5">
    <source>
        <dbReference type="ARBA" id="ARBA00022553"/>
    </source>
</evidence>
<evidence type="ECO:0000259" key="15">
    <source>
        <dbReference type="PROSITE" id="PS50885"/>
    </source>
</evidence>
<keyword evidence="13" id="KW-0812">Transmembrane</keyword>
<evidence type="ECO:0000256" key="7">
    <source>
        <dbReference type="ARBA" id="ARBA00022741"/>
    </source>
</evidence>
<dbReference type="OrthoDB" id="2356563at2"/>
<dbReference type="InterPro" id="IPR004358">
    <property type="entry name" value="Sig_transdc_His_kin-like_C"/>
</dbReference>